<protein>
    <submittedName>
        <fullName evidence="1">Endonuclease domain-containing protein</fullName>
    </submittedName>
</protein>
<sequence>MRNWDREEVTVVVPKSDSLPVLPGVHFVETRRDIVAMTSPRPGPPHLLLEPALLLFAAYTRSERTAAGVLAAAVQQRLTTPAALDVWLPRMRPLRRSKMFAALLVDLVGGAQSVAEVDVGRLCRRGGLVPPTRQVLRPDRQGRRRYTDCEWALPDGRTVVLEVDGGLHMEAESWWHDMARERELVIAGKVLVRCSTTELRHDPTRIVRDLLALGVPRARPVERGAERTLNRTTRG</sequence>
<gene>
    <name evidence="1" type="ORF">KRR39_13170</name>
</gene>
<dbReference type="AlphaFoldDB" id="A0A975SV84"/>
<evidence type="ECO:0000313" key="2">
    <source>
        <dbReference type="Proteomes" id="UP000683575"/>
    </source>
</evidence>
<keyword evidence="1" id="KW-0255">Endonuclease</keyword>
<evidence type="ECO:0000313" key="1">
    <source>
        <dbReference type="EMBL" id="QWZ06527.1"/>
    </source>
</evidence>
<dbReference type="RefSeq" id="WP_216937503.1">
    <property type="nucleotide sequence ID" value="NZ_CP077062.1"/>
</dbReference>
<accession>A0A975SV84</accession>
<dbReference type="GO" id="GO:0004519">
    <property type="term" value="F:endonuclease activity"/>
    <property type="evidence" value="ECO:0007669"/>
    <property type="project" value="UniProtKB-KW"/>
</dbReference>
<proteinExistence type="predicted"/>
<keyword evidence="1" id="KW-0378">Hydrolase</keyword>
<reference evidence="1" key="1">
    <citation type="submission" date="2021-06" db="EMBL/GenBank/DDBJ databases">
        <title>Complete genome sequence of Nocardioides sp. G188.</title>
        <authorList>
            <person name="Im W.-T."/>
        </authorList>
    </citation>
    <scope>NUCLEOTIDE SEQUENCE</scope>
    <source>
        <strain evidence="1">G188</strain>
    </source>
</reference>
<keyword evidence="2" id="KW-1185">Reference proteome</keyword>
<keyword evidence="1" id="KW-0540">Nuclease</keyword>
<name>A0A975SV84_9ACTN</name>
<dbReference type="EMBL" id="CP077062">
    <property type="protein sequence ID" value="QWZ06527.1"/>
    <property type="molecule type" value="Genomic_DNA"/>
</dbReference>
<dbReference type="KEGG" id="nps:KRR39_13170"/>
<organism evidence="1 2">
    <name type="scientific">Nocardioides panacis</name>
    <dbReference type="NCBI Taxonomy" id="2849501"/>
    <lineage>
        <taxon>Bacteria</taxon>
        <taxon>Bacillati</taxon>
        <taxon>Actinomycetota</taxon>
        <taxon>Actinomycetes</taxon>
        <taxon>Propionibacteriales</taxon>
        <taxon>Nocardioidaceae</taxon>
        <taxon>Nocardioides</taxon>
    </lineage>
</organism>
<dbReference type="Proteomes" id="UP000683575">
    <property type="component" value="Chromosome"/>
</dbReference>